<proteinExistence type="predicted"/>
<reference evidence="1 2" key="1">
    <citation type="journal article" date="2021" name="Hortic Res">
        <title>Chromosome-scale assembly of the Dendrobium chrysotoxum genome enhances the understanding of orchid evolution.</title>
        <authorList>
            <person name="Zhang Y."/>
            <person name="Zhang G.Q."/>
            <person name="Zhang D."/>
            <person name="Liu X.D."/>
            <person name="Xu X.Y."/>
            <person name="Sun W.H."/>
            <person name="Yu X."/>
            <person name="Zhu X."/>
            <person name="Wang Z.W."/>
            <person name="Zhao X."/>
            <person name="Zhong W.Y."/>
            <person name="Chen H."/>
            <person name="Yin W.L."/>
            <person name="Huang T."/>
            <person name="Niu S.C."/>
            <person name="Liu Z.J."/>
        </authorList>
    </citation>
    <scope>NUCLEOTIDE SEQUENCE [LARGE SCALE GENOMIC DNA]</scope>
    <source>
        <strain evidence="1">Lindl</strain>
    </source>
</reference>
<name>A0AAV7HFE0_DENCH</name>
<comment type="caution">
    <text evidence="1">The sequence shown here is derived from an EMBL/GenBank/DDBJ whole genome shotgun (WGS) entry which is preliminary data.</text>
</comment>
<dbReference type="EMBL" id="JAGFBR010000004">
    <property type="protein sequence ID" value="KAH0467716.1"/>
    <property type="molecule type" value="Genomic_DNA"/>
</dbReference>
<accession>A0AAV7HFE0</accession>
<gene>
    <name evidence="1" type="ORF">IEQ34_002749</name>
</gene>
<dbReference type="AlphaFoldDB" id="A0AAV7HFE0"/>
<dbReference type="Proteomes" id="UP000775213">
    <property type="component" value="Unassembled WGS sequence"/>
</dbReference>
<evidence type="ECO:0000313" key="2">
    <source>
        <dbReference type="Proteomes" id="UP000775213"/>
    </source>
</evidence>
<evidence type="ECO:0000313" key="1">
    <source>
        <dbReference type="EMBL" id="KAH0467716.1"/>
    </source>
</evidence>
<organism evidence="1 2">
    <name type="scientific">Dendrobium chrysotoxum</name>
    <name type="common">Orchid</name>
    <dbReference type="NCBI Taxonomy" id="161865"/>
    <lineage>
        <taxon>Eukaryota</taxon>
        <taxon>Viridiplantae</taxon>
        <taxon>Streptophyta</taxon>
        <taxon>Embryophyta</taxon>
        <taxon>Tracheophyta</taxon>
        <taxon>Spermatophyta</taxon>
        <taxon>Magnoliopsida</taxon>
        <taxon>Liliopsida</taxon>
        <taxon>Asparagales</taxon>
        <taxon>Orchidaceae</taxon>
        <taxon>Epidendroideae</taxon>
        <taxon>Malaxideae</taxon>
        <taxon>Dendrobiinae</taxon>
        <taxon>Dendrobium</taxon>
    </lineage>
</organism>
<sequence>MHYNENLTTKHPWWKAVAVHPCKRRLCNPSAMAHRLDRLRSFCFFTRLCFSDKFWRKIKSLSYFLEWHPGEGVAVAGTSSGPRAIGEVVCILSVPCLVSCHGITAQIVGSIKGLTTNAIALIIIIAPK</sequence>
<keyword evidence="2" id="KW-1185">Reference proteome</keyword>
<protein>
    <submittedName>
        <fullName evidence="1">Uncharacterized protein</fullName>
    </submittedName>
</protein>